<keyword evidence="2" id="KW-1185">Reference proteome</keyword>
<protein>
    <submittedName>
        <fullName evidence="1">Uncharacterized protein</fullName>
    </submittedName>
</protein>
<name>A0ACC6IQD2_9FLAO</name>
<reference evidence="1" key="1">
    <citation type="submission" date="2023-07" db="EMBL/GenBank/DDBJ databases">
        <title>Sorghum-associated microbial communities from plants grown in Nebraska, USA.</title>
        <authorList>
            <person name="Schachtman D."/>
        </authorList>
    </citation>
    <scope>NUCLEOTIDE SEQUENCE</scope>
    <source>
        <strain evidence="1">DS1280</strain>
    </source>
</reference>
<proteinExistence type="predicted"/>
<comment type="caution">
    <text evidence="1">The sequence shown here is derived from an EMBL/GenBank/DDBJ whole genome shotgun (WGS) entry which is preliminary data.</text>
</comment>
<dbReference type="EMBL" id="JAVDRG010000001">
    <property type="protein sequence ID" value="MDR6439807.1"/>
    <property type="molecule type" value="Genomic_DNA"/>
</dbReference>
<organism evidence="1 2">
    <name type="scientific">Chryseobacterium bernardetii</name>
    <dbReference type="NCBI Taxonomy" id="1241978"/>
    <lineage>
        <taxon>Bacteria</taxon>
        <taxon>Pseudomonadati</taxon>
        <taxon>Bacteroidota</taxon>
        <taxon>Flavobacteriia</taxon>
        <taxon>Flavobacteriales</taxon>
        <taxon>Weeksellaceae</taxon>
        <taxon>Chryseobacterium group</taxon>
        <taxon>Chryseobacterium</taxon>
    </lineage>
</organism>
<evidence type="ECO:0000313" key="2">
    <source>
        <dbReference type="Proteomes" id="UP001184376"/>
    </source>
</evidence>
<dbReference type="Proteomes" id="UP001184376">
    <property type="component" value="Unassembled WGS sequence"/>
</dbReference>
<evidence type="ECO:0000313" key="1">
    <source>
        <dbReference type="EMBL" id="MDR6439807.1"/>
    </source>
</evidence>
<accession>A0ACC6IQD2</accession>
<gene>
    <name evidence="1" type="ORF">J2795_000492</name>
</gene>
<sequence length="192" mass="22131">MKPVSVLIPVLLFLPLYNVAFPNKSPEYIVSHQDQYKKFGLLRWEDGKDHPLPQDFADMQGWKELAQKVDKEYSRLSKTGNTMVLCDNYGQTGAINYYSKAGVTAMSFHADYINWIDVSRKYKNVIRIKDAPEAGKELKESGSFFEVARLTDSITNPYARERGTAIFSLQRAKIDINKRIQDEITEVKNEWK</sequence>